<evidence type="ECO:0000313" key="3">
    <source>
        <dbReference type="Proteomes" id="UP000015106"/>
    </source>
</evidence>
<dbReference type="InterPro" id="IPR043502">
    <property type="entry name" value="DNA/RNA_pol_sf"/>
</dbReference>
<proteinExistence type="predicted"/>
<dbReference type="AlphaFoldDB" id="A0A8R7VIM3"/>
<keyword evidence="3" id="KW-1185">Reference proteome</keyword>
<dbReference type="Pfam" id="PF00078">
    <property type="entry name" value="RVT_1"/>
    <property type="match status" value="1"/>
</dbReference>
<evidence type="ECO:0000313" key="2">
    <source>
        <dbReference type="EnsemblPlants" id="TuG1812S0003215300.01.T01.s_cds44716"/>
    </source>
</evidence>
<protein>
    <recommendedName>
        <fullName evidence="1">Reverse transcriptase domain-containing protein</fullName>
    </recommendedName>
</protein>
<dbReference type="SUPFAM" id="SSF56672">
    <property type="entry name" value="DNA/RNA polymerases"/>
    <property type="match status" value="1"/>
</dbReference>
<evidence type="ECO:0000259" key="1">
    <source>
        <dbReference type="Pfam" id="PF00078"/>
    </source>
</evidence>
<dbReference type="Gramene" id="TuG1812S0003215300.01.T01">
    <property type="protein sequence ID" value="TuG1812S0003215300.01.T01.s_cds44716"/>
    <property type="gene ID" value="TuG1812S0003215300.01"/>
</dbReference>
<organism evidence="2 3">
    <name type="scientific">Triticum urartu</name>
    <name type="common">Red wild einkorn</name>
    <name type="synonym">Crithodium urartu</name>
    <dbReference type="NCBI Taxonomy" id="4572"/>
    <lineage>
        <taxon>Eukaryota</taxon>
        <taxon>Viridiplantae</taxon>
        <taxon>Streptophyta</taxon>
        <taxon>Embryophyta</taxon>
        <taxon>Tracheophyta</taxon>
        <taxon>Spermatophyta</taxon>
        <taxon>Magnoliopsida</taxon>
        <taxon>Liliopsida</taxon>
        <taxon>Poales</taxon>
        <taxon>Poaceae</taxon>
        <taxon>BOP clade</taxon>
        <taxon>Pooideae</taxon>
        <taxon>Triticodae</taxon>
        <taxon>Triticeae</taxon>
        <taxon>Triticinae</taxon>
        <taxon>Triticum</taxon>
    </lineage>
</organism>
<dbReference type="Proteomes" id="UP000015106">
    <property type="component" value="Unassembled WGS sequence"/>
</dbReference>
<dbReference type="InterPro" id="IPR000477">
    <property type="entry name" value="RT_dom"/>
</dbReference>
<reference evidence="2" key="2">
    <citation type="submission" date="2022-06" db="UniProtKB">
        <authorList>
            <consortium name="EnsemblPlants"/>
        </authorList>
    </citation>
    <scope>IDENTIFICATION</scope>
</reference>
<reference evidence="3" key="1">
    <citation type="journal article" date="2013" name="Nature">
        <title>Draft genome of the wheat A-genome progenitor Triticum urartu.</title>
        <authorList>
            <person name="Ling H.Q."/>
            <person name="Zhao S."/>
            <person name="Liu D."/>
            <person name="Wang J."/>
            <person name="Sun H."/>
            <person name="Zhang C."/>
            <person name="Fan H."/>
            <person name="Li D."/>
            <person name="Dong L."/>
            <person name="Tao Y."/>
            <person name="Gao C."/>
            <person name="Wu H."/>
            <person name="Li Y."/>
            <person name="Cui Y."/>
            <person name="Guo X."/>
            <person name="Zheng S."/>
            <person name="Wang B."/>
            <person name="Yu K."/>
            <person name="Liang Q."/>
            <person name="Yang W."/>
            <person name="Lou X."/>
            <person name="Chen J."/>
            <person name="Feng M."/>
            <person name="Jian J."/>
            <person name="Zhang X."/>
            <person name="Luo G."/>
            <person name="Jiang Y."/>
            <person name="Liu J."/>
            <person name="Wang Z."/>
            <person name="Sha Y."/>
            <person name="Zhang B."/>
            <person name="Wu H."/>
            <person name="Tang D."/>
            <person name="Shen Q."/>
            <person name="Xue P."/>
            <person name="Zou S."/>
            <person name="Wang X."/>
            <person name="Liu X."/>
            <person name="Wang F."/>
            <person name="Yang Y."/>
            <person name="An X."/>
            <person name="Dong Z."/>
            <person name="Zhang K."/>
            <person name="Zhang X."/>
            <person name="Luo M.C."/>
            <person name="Dvorak J."/>
            <person name="Tong Y."/>
            <person name="Wang J."/>
            <person name="Yang H."/>
            <person name="Li Z."/>
            <person name="Wang D."/>
            <person name="Zhang A."/>
            <person name="Wang J."/>
        </authorList>
    </citation>
    <scope>NUCLEOTIDE SEQUENCE</scope>
    <source>
        <strain evidence="3">cv. G1812</strain>
    </source>
</reference>
<accession>A0A8R7VIM3</accession>
<dbReference type="PANTHER" id="PTHR19446">
    <property type="entry name" value="REVERSE TRANSCRIPTASES"/>
    <property type="match status" value="1"/>
</dbReference>
<dbReference type="EnsemblPlants" id="TuG1812S0003215300.01.T01">
    <property type="protein sequence ID" value="TuG1812S0003215300.01.T01.s_cds44716"/>
    <property type="gene ID" value="TuG1812S0003215300.01"/>
</dbReference>
<feature type="domain" description="Reverse transcriptase" evidence="1">
    <location>
        <begin position="16"/>
        <end position="163"/>
    </location>
</feature>
<name>A0A8R7VIM3_TRIUA</name>
<sequence length="175" mass="19956">MLSSYGKRMVQKAFLPDYRPISLIHAIAKIIAKVLSLRLAPHMDELVSNAQSAFIKGRSIHENFMYVRNFARRLHKRRTSALLLKLDIKKAFDSVKWGYFLEVLQWLGFPPKFRAWIAALLSTSSSRIMLNRVPGPPIKHGSGFRQGDPLSPSCLSLRLTLFIRYWTSPRGKGSS</sequence>